<dbReference type="EMBL" id="UINC01220743">
    <property type="protein sequence ID" value="SVE48787.1"/>
    <property type="molecule type" value="Genomic_DNA"/>
</dbReference>
<proteinExistence type="predicted"/>
<dbReference type="AlphaFoldDB" id="A0A383DW50"/>
<dbReference type="PROSITE" id="PS51278">
    <property type="entry name" value="GATASE_TYPE_2"/>
    <property type="match status" value="1"/>
</dbReference>
<accession>A0A383DW50</accession>
<dbReference type="GO" id="GO:0004360">
    <property type="term" value="F:glutamine-fructose-6-phosphate transaminase (isomerizing) activity"/>
    <property type="evidence" value="ECO:0007669"/>
    <property type="project" value="UniProtKB-EC"/>
</dbReference>
<evidence type="ECO:0000256" key="1">
    <source>
        <dbReference type="ARBA" id="ARBA00001031"/>
    </source>
</evidence>
<dbReference type="PANTHER" id="PTHR10937:SF0">
    <property type="entry name" value="GLUTAMINE--FRUCTOSE-6-PHOSPHATE TRANSAMINASE (ISOMERIZING)"/>
    <property type="match status" value="1"/>
</dbReference>
<gene>
    <name evidence="7" type="ORF">METZ01_LOCUS501641</name>
</gene>
<evidence type="ECO:0000256" key="3">
    <source>
        <dbReference type="ARBA" id="ARBA00022576"/>
    </source>
</evidence>
<evidence type="ECO:0000313" key="7">
    <source>
        <dbReference type="EMBL" id="SVE48787.1"/>
    </source>
</evidence>
<dbReference type="EC" id="2.6.1.16" evidence="2"/>
<reference evidence="7" key="1">
    <citation type="submission" date="2018-05" db="EMBL/GenBank/DDBJ databases">
        <authorList>
            <person name="Lanie J.A."/>
            <person name="Ng W.-L."/>
            <person name="Kazmierczak K.M."/>
            <person name="Andrzejewski T.M."/>
            <person name="Davidsen T.M."/>
            <person name="Wayne K.J."/>
            <person name="Tettelin H."/>
            <person name="Glass J.I."/>
            <person name="Rusch D."/>
            <person name="Podicherti R."/>
            <person name="Tsui H.-C.T."/>
            <person name="Winkler M.E."/>
        </authorList>
    </citation>
    <scope>NUCLEOTIDE SEQUENCE</scope>
</reference>
<protein>
    <recommendedName>
        <fullName evidence="2">glutamine--fructose-6-phosphate transaminase (isomerizing)</fullName>
        <ecNumber evidence="2">2.6.1.16</ecNumber>
    </recommendedName>
</protein>
<keyword evidence="3" id="KW-0032">Aminotransferase</keyword>
<comment type="catalytic activity">
    <reaction evidence="1">
        <text>D-fructose 6-phosphate + L-glutamine = D-glucosamine 6-phosphate + L-glutamate</text>
        <dbReference type="Rhea" id="RHEA:13237"/>
        <dbReference type="ChEBI" id="CHEBI:29985"/>
        <dbReference type="ChEBI" id="CHEBI:58359"/>
        <dbReference type="ChEBI" id="CHEBI:58725"/>
        <dbReference type="ChEBI" id="CHEBI:61527"/>
        <dbReference type="EC" id="2.6.1.16"/>
    </reaction>
</comment>
<name>A0A383DW50_9ZZZZ</name>
<feature type="non-terminal residue" evidence="7">
    <location>
        <position position="115"/>
    </location>
</feature>
<evidence type="ECO:0000259" key="6">
    <source>
        <dbReference type="PROSITE" id="PS51278"/>
    </source>
</evidence>
<keyword evidence="4" id="KW-0808">Transferase</keyword>
<organism evidence="7">
    <name type="scientific">marine metagenome</name>
    <dbReference type="NCBI Taxonomy" id="408172"/>
    <lineage>
        <taxon>unclassified sequences</taxon>
        <taxon>metagenomes</taxon>
        <taxon>ecological metagenomes</taxon>
    </lineage>
</organism>
<dbReference type="GO" id="GO:0006047">
    <property type="term" value="P:UDP-N-acetylglucosamine metabolic process"/>
    <property type="evidence" value="ECO:0007669"/>
    <property type="project" value="TreeGrafter"/>
</dbReference>
<dbReference type="InterPro" id="IPR017932">
    <property type="entry name" value="GATase_2_dom"/>
</dbReference>
<dbReference type="PANTHER" id="PTHR10937">
    <property type="entry name" value="GLUCOSAMINE--FRUCTOSE-6-PHOSPHATE AMINOTRANSFERASE, ISOMERIZING"/>
    <property type="match status" value="1"/>
</dbReference>
<dbReference type="SUPFAM" id="SSF56235">
    <property type="entry name" value="N-terminal nucleophile aminohydrolases (Ntn hydrolases)"/>
    <property type="match status" value="1"/>
</dbReference>
<sequence length="115" mass="12586">MCGINGVVGLNNISEVLFQGIRNLEYRGYDSCGIALMNKSDLVVRKNTGGVDEFLRKKNILSTKSTIGIAHTRWATHGTVSAKNTHPFTSCDEAFAVVHNGIISNYRFLRDGLIG</sequence>
<dbReference type="GO" id="GO:0006487">
    <property type="term" value="P:protein N-linked glycosylation"/>
    <property type="evidence" value="ECO:0007669"/>
    <property type="project" value="TreeGrafter"/>
</dbReference>
<keyword evidence="5" id="KW-0315">Glutamine amidotransferase</keyword>
<dbReference type="InterPro" id="IPR029055">
    <property type="entry name" value="Ntn_hydrolases_N"/>
</dbReference>
<dbReference type="Pfam" id="PF13522">
    <property type="entry name" value="GATase_6"/>
    <property type="match status" value="1"/>
</dbReference>
<evidence type="ECO:0000256" key="2">
    <source>
        <dbReference type="ARBA" id="ARBA00012916"/>
    </source>
</evidence>
<evidence type="ECO:0000256" key="5">
    <source>
        <dbReference type="ARBA" id="ARBA00022962"/>
    </source>
</evidence>
<evidence type="ECO:0000256" key="4">
    <source>
        <dbReference type="ARBA" id="ARBA00022679"/>
    </source>
</evidence>
<feature type="domain" description="Glutamine amidotransferase type-2" evidence="6">
    <location>
        <begin position="2"/>
        <end position="115"/>
    </location>
</feature>
<dbReference type="GO" id="GO:0006002">
    <property type="term" value="P:fructose 6-phosphate metabolic process"/>
    <property type="evidence" value="ECO:0007669"/>
    <property type="project" value="TreeGrafter"/>
</dbReference>
<dbReference type="Gene3D" id="3.60.20.10">
    <property type="entry name" value="Glutamine Phosphoribosylpyrophosphate, subunit 1, domain 1"/>
    <property type="match status" value="1"/>
</dbReference>